<proteinExistence type="inferred from homology"/>
<comment type="subcellular location">
    <subcellularLocation>
        <location evidence="1">Mitochondrion inner membrane</location>
        <topology evidence="1">Single-pass membrane protein</topology>
        <orientation evidence="1">Matrix side</orientation>
    </subcellularLocation>
</comment>
<dbReference type="EMBL" id="WAAE01012311">
    <property type="protein sequence ID" value="NXX30074.1"/>
    <property type="molecule type" value="Genomic_DNA"/>
</dbReference>
<sequence>MAFLPDESRSLPPPPLLNKGSVWLGLVGWLSALADNAFNQRPVLRAGVHRQILFATVGCFIGYQLVKRTEYMHAKVDRELFEYMRHHPVDFHRAGT</sequence>
<comment type="similarity">
    <text evidence="2">Belongs to the complex I NDUFC2 subunit family.</text>
</comment>
<keyword evidence="6" id="KW-0999">Mitochondrion inner membrane</keyword>
<protein>
    <submittedName>
        <fullName evidence="11">NDUC2 dehydrogenase</fullName>
    </submittedName>
</protein>
<dbReference type="PIRSF" id="PIRSF017834">
    <property type="entry name" value="NADH-UbQ_OxRdtase_b14.5b"/>
    <property type="match status" value="1"/>
</dbReference>
<name>A0A852HMX6_9PASS</name>
<evidence type="ECO:0000256" key="10">
    <source>
        <dbReference type="ARBA" id="ARBA00023136"/>
    </source>
</evidence>
<reference evidence="11" key="1">
    <citation type="submission" date="2020-02" db="EMBL/GenBank/DDBJ databases">
        <title>Bird 10,000 Genomes (B10K) Project - Family phase.</title>
        <authorList>
            <person name="Zhang G."/>
        </authorList>
    </citation>
    <scope>NUCLEOTIDE SEQUENCE</scope>
    <source>
        <strain evidence="11">B10K-DU-002-40</strain>
        <tissue evidence="11">Muscle</tissue>
    </source>
</reference>
<comment type="caution">
    <text evidence="11">The sequence shown here is derived from an EMBL/GenBank/DDBJ whole genome shotgun (WGS) entry which is preliminary data.</text>
</comment>
<evidence type="ECO:0000256" key="7">
    <source>
        <dbReference type="ARBA" id="ARBA00022982"/>
    </source>
</evidence>
<dbReference type="Pfam" id="PF06374">
    <property type="entry name" value="NDUF_C2"/>
    <property type="match status" value="1"/>
</dbReference>
<dbReference type="AlphaFoldDB" id="A0A852HMX6"/>
<keyword evidence="9" id="KW-0496">Mitochondrion</keyword>
<evidence type="ECO:0000256" key="4">
    <source>
        <dbReference type="ARBA" id="ARBA00022660"/>
    </source>
</evidence>
<dbReference type="GO" id="GO:0005743">
    <property type="term" value="C:mitochondrial inner membrane"/>
    <property type="evidence" value="ECO:0007669"/>
    <property type="project" value="UniProtKB-SubCell"/>
</dbReference>
<evidence type="ECO:0000256" key="1">
    <source>
        <dbReference type="ARBA" id="ARBA00004298"/>
    </source>
</evidence>
<organism evidence="11 12">
    <name type="scientific">Nicator chloris</name>
    <dbReference type="NCBI Taxonomy" id="237433"/>
    <lineage>
        <taxon>Eukaryota</taxon>
        <taxon>Metazoa</taxon>
        <taxon>Chordata</taxon>
        <taxon>Craniata</taxon>
        <taxon>Vertebrata</taxon>
        <taxon>Euteleostomi</taxon>
        <taxon>Archelosauria</taxon>
        <taxon>Archosauria</taxon>
        <taxon>Dinosauria</taxon>
        <taxon>Saurischia</taxon>
        <taxon>Theropoda</taxon>
        <taxon>Coelurosauria</taxon>
        <taxon>Aves</taxon>
        <taxon>Neognathae</taxon>
        <taxon>Neoaves</taxon>
        <taxon>Telluraves</taxon>
        <taxon>Australaves</taxon>
        <taxon>Passeriformes</taxon>
        <taxon>Sylvioidea</taxon>
        <taxon>Pycnonotidae</taxon>
        <taxon>Nicator</taxon>
    </lineage>
</organism>
<evidence type="ECO:0000313" key="11">
    <source>
        <dbReference type="EMBL" id="NXX30074.1"/>
    </source>
</evidence>
<evidence type="ECO:0000256" key="5">
    <source>
        <dbReference type="ARBA" id="ARBA00022692"/>
    </source>
</evidence>
<dbReference type="PANTHER" id="PTHR13099:SF0">
    <property type="entry name" value="NADH DEHYDROGENASE [UBIQUINONE] 1 SUBUNIT C2-RELATED"/>
    <property type="match status" value="1"/>
</dbReference>
<keyword evidence="5" id="KW-0812">Transmembrane</keyword>
<gene>
    <name evidence="11" type="primary">Ndufc2</name>
    <name evidence="11" type="ORF">NICCHL_R11971</name>
</gene>
<keyword evidence="12" id="KW-1185">Reference proteome</keyword>
<keyword evidence="3" id="KW-0813">Transport</keyword>
<evidence type="ECO:0000256" key="8">
    <source>
        <dbReference type="ARBA" id="ARBA00022989"/>
    </source>
</evidence>
<accession>A0A852HMX6</accession>
<dbReference type="InterPro" id="IPR009423">
    <property type="entry name" value="NDUC2"/>
</dbReference>
<evidence type="ECO:0000256" key="2">
    <source>
        <dbReference type="ARBA" id="ARBA00008674"/>
    </source>
</evidence>
<keyword evidence="8" id="KW-1133">Transmembrane helix</keyword>
<evidence type="ECO:0000256" key="3">
    <source>
        <dbReference type="ARBA" id="ARBA00022448"/>
    </source>
</evidence>
<keyword evidence="4" id="KW-0679">Respiratory chain</keyword>
<dbReference type="GO" id="GO:0006120">
    <property type="term" value="P:mitochondrial electron transport, NADH to ubiquinone"/>
    <property type="evidence" value="ECO:0007669"/>
    <property type="project" value="InterPro"/>
</dbReference>
<evidence type="ECO:0000313" key="12">
    <source>
        <dbReference type="Proteomes" id="UP000653383"/>
    </source>
</evidence>
<dbReference type="OrthoDB" id="6329847at2759"/>
<evidence type="ECO:0000256" key="9">
    <source>
        <dbReference type="ARBA" id="ARBA00023128"/>
    </source>
</evidence>
<keyword evidence="7" id="KW-0249">Electron transport</keyword>
<evidence type="ECO:0000256" key="6">
    <source>
        <dbReference type="ARBA" id="ARBA00022792"/>
    </source>
</evidence>
<dbReference type="PANTHER" id="PTHR13099">
    <property type="entry name" value="NADH-UBIQUINONE OXIDOREDUCTASE SUBUNIT B14.5B"/>
    <property type="match status" value="1"/>
</dbReference>
<feature type="non-terminal residue" evidence="11">
    <location>
        <position position="96"/>
    </location>
</feature>
<feature type="non-terminal residue" evidence="11">
    <location>
        <position position="1"/>
    </location>
</feature>
<dbReference type="Proteomes" id="UP000653383">
    <property type="component" value="Unassembled WGS sequence"/>
</dbReference>
<keyword evidence="10" id="KW-0472">Membrane</keyword>